<feature type="transmembrane region" description="Helical" evidence="2">
    <location>
        <begin position="463"/>
        <end position="482"/>
    </location>
</feature>
<evidence type="ECO:0000256" key="2">
    <source>
        <dbReference type="SAM" id="Phobius"/>
    </source>
</evidence>
<accession>A0A0L0HMW7</accession>
<evidence type="ECO:0000313" key="5">
    <source>
        <dbReference type="Proteomes" id="UP000053201"/>
    </source>
</evidence>
<dbReference type="Pfam" id="PF02214">
    <property type="entry name" value="BTB_2"/>
    <property type="match status" value="1"/>
</dbReference>
<dbReference type="InParanoid" id="A0A0L0HMW7"/>
<dbReference type="STRING" id="645134.A0A0L0HMW7"/>
<dbReference type="EMBL" id="KQ257453">
    <property type="protein sequence ID" value="KND02270.1"/>
    <property type="molecule type" value="Genomic_DNA"/>
</dbReference>
<dbReference type="InterPro" id="IPR003131">
    <property type="entry name" value="T1-type_BTB"/>
</dbReference>
<feature type="compositionally biased region" description="Basic residues" evidence="1">
    <location>
        <begin position="69"/>
        <end position="84"/>
    </location>
</feature>
<dbReference type="PANTHER" id="PTHR14499">
    <property type="entry name" value="POTASSIUM CHANNEL TETRAMERIZATION DOMAIN-CONTAINING"/>
    <property type="match status" value="1"/>
</dbReference>
<dbReference type="InterPro" id="IPR000210">
    <property type="entry name" value="BTB/POZ_dom"/>
</dbReference>
<dbReference type="OrthoDB" id="2414723at2759"/>
<dbReference type="Gene3D" id="3.30.710.10">
    <property type="entry name" value="Potassium Channel Kv1.1, Chain A"/>
    <property type="match status" value="1"/>
</dbReference>
<evidence type="ECO:0000259" key="3">
    <source>
        <dbReference type="SMART" id="SM00225"/>
    </source>
</evidence>
<dbReference type="GeneID" id="27686313"/>
<organism evidence="4 5">
    <name type="scientific">Spizellomyces punctatus (strain DAOM BR117)</name>
    <dbReference type="NCBI Taxonomy" id="645134"/>
    <lineage>
        <taxon>Eukaryota</taxon>
        <taxon>Fungi</taxon>
        <taxon>Fungi incertae sedis</taxon>
        <taxon>Chytridiomycota</taxon>
        <taxon>Chytridiomycota incertae sedis</taxon>
        <taxon>Chytridiomycetes</taxon>
        <taxon>Spizellomycetales</taxon>
        <taxon>Spizellomycetaceae</taxon>
        <taxon>Spizellomyces</taxon>
    </lineage>
</organism>
<evidence type="ECO:0000256" key="1">
    <source>
        <dbReference type="SAM" id="MobiDB-lite"/>
    </source>
</evidence>
<dbReference type="Proteomes" id="UP000053201">
    <property type="component" value="Unassembled WGS sequence"/>
</dbReference>
<reference evidence="4 5" key="1">
    <citation type="submission" date="2009-08" db="EMBL/GenBank/DDBJ databases">
        <title>The Genome Sequence of Spizellomyces punctatus strain DAOM BR117.</title>
        <authorList>
            <consortium name="The Broad Institute Genome Sequencing Platform"/>
            <person name="Russ C."/>
            <person name="Cuomo C."/>
            <person name="Shea T."/>
            <person name="Young S.K."/>
            <person name="Zeng Q."/>
            <person name="Koehrsen M."/>
            <person name="Haas B."/>
            <person name="Borodovsky M."/>
            <person name="Guigo R."/>
            <person name="Alvarado L."/>
            <person name="Berlin A."/>
            <person name="Bochicchio J."/>
            <person name="Borenstein D."/>
            <person name="Chapman S."/>
            <person name="Chen Z."/>
            <person name="Engels R."/>
            <person name="Freedman E."/>
            <person name="Gellesch M."/>
            <person name="Goldberg J."/>
            <person name="Griggs A."/>
            <person name="Gujja S."/>
            <person name="Heiman D."/>
            <person name="Hepburn T."/>
            <person name="Howarth C."/>
            <person name="Jen D."/>
            <person name="Larson L."/>
            <person name="Lewis B."/>
            <person name="Mehta T."/>
            <person name="Park D."/>
            <person name="Pearson M."/>
            <person name="Roberts A."/>
            <person name="Saif S."/>
            <person name="Shenoy N."/>
            <person name="Sisk P."/>
            <person name="Stolte C."/>
            <person name="Sykes S."/>
            <person name="Thomson T."/>
            <person name="Walk T."/>
            <person name="White J."/>
            <person name="Yandava C."/>
            <person name="Burger G."/>
            <person name="Gray M.W."/>
            <person name="Holland P.W.H."/>
            <person name="King N."/>
            <person name="Lang F.B.F."/>
            <person name="Roger A.J."/>
            <person name="Ruiz-Trillo I."/>
            <person name="Lander E."/>
            <person name="Nusbaum C."/>
        </authorList>
    </citation>
    <scope>NUCLEOTIDE SEQUENCE [LARGE SCALE GENOMIC DNA]</scope>
    <source>
        <strain evidence="4 5">DAOM BR117</strain>
    </source>
</reference>
<feature type="domain" description="BTB" evidence="3">
    <location>
        <begin position="333"/>
        <end position="437"/>
    </location>
</feature>
<keyword evidence="5" id="KW-1185">Reference proteome</keyword>
<protein>
    <recommendedName>
        <fullName evidence="3">BTB domain-containing protein</fullName>
    </recommendedName>
</protein>
<keyword evidence="2" id="KW-0472">Membrane</keyword>
<feature type="region of interest" description="Disordered" evidence="1">
    <location>
        <begin position="68"/>
        <end position="96"/>
    </location>
</feature>
<gene>
    <name evidence="4" type="ORF">SPPG_02748</name>
</gene>
<dbReference type="AlphaFoldDB" id="A0A0L0HMW7"/>
<proteinExistence type="predicted"/>
<keyword evidence="2" id="KW-1133">Transmembrane helix</keyword>
<dbReference type="PANTHER" id="PTHR14499:SF136">
    <property type="entry name" value="GH08630P"/>
    <property type="match status" value="1"/>
</dbReference>
<dbReference type="VEuPathDB" id="FungiDB:SPPG_02748"/>
<dbReference type="SUPFAM" id="SSF54695">
    <property type="entry name" value="POZ domain"/>
    <property type="match status" value="1"/>
</dbReference>
<evidence type="ECO:0000313" key="4">
    <source>
        <dbReference type="EMBL" id="KND02270.1"/>
    </source>
</evidence>
<name>A0A0L0HMW7_SPIPD</name>
<sequence length="483" mass="52100">MALPTHDQPPPSHSIAGRGHSMDDQPENLFLPFVYGPPSRSGLPWSTLVLYALATVGILSLFLHLSGGRQRKPSKSHKRRRKVTKQVVPTPTGGLADASEAQLTKLVQVEEEEETESDEDETPRRDYGKVVGDTLTNAMVNGAVLLKRSPIPDLLASMTGYGLEGYKRVNNAFNVEEKMVKASQKAVSAGIQATGIFAHAAIKAGLAYQMAPGRREKVQRLAIREGTDDEDKRVKVVRIIENAVPGSIPPPVLVDVSTQTDEDLVNGEATGPATATGGVSSVLASYLASSLRVAGNVATASSEVVLGKDRTLKLLGVDPIEARRNPDAPEDGNVRYINVGGILYATTLETLTAAEGSLLAEWFGDESKRASLEIKDGSYFLDRDGTHFRHILNYLRGLPTHDTMSGAASLKQLLLEAEFYRLPDLADDVARRITEVELEEQSVMELVDKLVRRVIPGGISGRAVLLAGNALLVATAIGILWLY</sequence>
<dbReference type="InterPro" id="IPR011333">
    <property type="entry name" value="SKP1/BTB/POZ_sf"/>
</dbReference>
<dbReference type="eggNOG" id="KOG1665">
    <property type="taxonomic scope" value="Eukaryota"/>
</dbReference>
<dbReference type="SMART" id="SM00225">
    <property type="entry name" value="BTB"/>
    <property type="match status" value="1"/>
</dbReference>
<dbReference type="RefSeq" id="XP_016610309.1">
    <property type="nucleotide sequence ID" value="XM_016751032.1"/>
</dbReference>
<keyword evidence="2" id="KW-0812">Transmembrane</keyword>
<dbReference type="GO" id="GO:0051260">
    <property type="term" value="P:protein homooligomerization"/>
    <property type="evidence" value="ECO:0007669"/>
    <property type="project" value="InterPro"/>
</dbReference>
<feature type="region of interest" description="Disordered" evidence="1">
    <location>
        <begin position="1"/>
        <end position="23"/>
    </location>
</feature>
<feature type="transmembrane region" description="Helical" evidence="2">
    <location>
        <begin position="43"/>
        <end position="65"/>
    </location>
</feature>